<organism evidence="2">
    <name type="scientific">Anguilla anguilla</name>
    <name type="common">European freshwater eel</name>
    <name type="synonym">Muraena anguilla</name>
    <dbReference type="NCBI Taxonomy" id="7936"/>
    <lineage>
        <taxon>Eukaryota</taxon>
        <taxon>Metazoa</taxon>
        <taxon>Chordata</taxon>
        <taxon>Craniata</taxon>
        <taxon>Vertebrata</taxon>
        <taxon>Euteleostomi</taxon>
        <taxon>Actinopterygii</taxon>
        <taxon>Neopterygii</taxon>
        <taxon>Teleostei</taxon>
        <taxon>Anguilliformes</taxon>
        <taxon>Anguillidae</taxon>
        <taxon>Anguilla</taxon>
    </lineage>
</organism>
<reference evidence="2" key="1">
    <citation type="submission" date="2014-11" db="EMBL/GenBank/DDBJ databases">
        <authorList>
            <person name="Amaro Gonzalez C."/>
        </authorList>
    </citation>
    <scope>NUCLEOTIDE SEQUENCE</scope>
</reference>
<dbReference type="AlphaFoldDB" id="A0A0E9UKX4"/>
<feature type="transmembrane region" description="Helical" evidence="1">
    <location>
        <begin position="15"/>
        <end position="43"/>
    </location>
</feature>
<dbReference type="EMBL" id="GBXM01042954">
    <property type="protein sequence ID" value="JAH65623.1"/>
    <property type="molecule type" value="Transcribed_RNA"/>
</dbReference>
<evidence type="ECO:0000313" key="2">
    <source>
        <dbReference type="EMBL" id="JAH65623.1"/>
    </source>
</evidence>
<name>A0A0E9UKX4_ANGAN</name>
<evidence type="ECO:0000256" key="1">
    <source>
        <dbReference type="SAM" id="Phobius"/>
    </source>
</evidence>
<sequence>MLITFLSPPNNIYLLYLYLVLGMKCILCSLTSILHIVIFVPVIDIL</sequence>
<keyword evidence="1" id="KW-0472">Membrane</keyword>
<reference evidence="2" key="2">
    <citation type="journal article" date="2015" name="Fish Shellfish Immunol.">
        <title>Early steps in the European eel (Anguilla anguilla)-Vibrio vulnificus interaction in the gills: Role of the RtxA13 toxin.</title>
        <authorList>
            <person name="Callol A."/>
            <person name="Pajuelo D."/>
            <person name="Ebbesson L."/>
            <person name="Teles M."/>
            <person name="MacKenzie S."/>
            <person name="Amaro C."/>
        </authorList>
    </citation>
    <scope>NUCLEOTIDE SEQUENCE</scope>
</reference>
<keyword evidence="1" id="KW-0812">Transmembrane</keyword>
<protein>
    <submittedName>
        <fullName evidence="2">Uncharacterized protein</fullName>
    </submittedName>
</protein>
<proteinExistence type="predicted"/>
<keyword evidence="1" id="KW-1133">Transmembrane helix</keyword>
<accession>A0A0E9UKX4</accession>